<keyword evidence="4" id="KW-0004">4Fe-4S</keyword>
<dbReference type="InterPro" id="IPR050954">
    <property type="entry name" value="ET_IronSulfur_Cluster-Binding"/>
</dbReference>
<gene>
    <name evidence="12" type="ORF">GV64_04480</name>
</gene>
<dbReference type="CDD" id="cd16371">
    <property type="entry name" value="DMSOR_beta_like"/>
    <property type="match status" value="1"/>
</dbReference>
<dbReference type="GO" id="GO:0051539">
    <property type="term" value="F:4 iron, 4 sulfur cluster binding"/>
    <property type="evidence" value="ECO:0007669"/>
    <property type="project" value="UniProtKB-KW"/>
</dbReference>
<keyword evidence="13" id="KW-1185">Reference proteome</keyword>
<keyword evidence="9" id="KW-0411">Iron-sulfur</keyword>
<dbReference type="GO" id="GO:0045333">
    <property type="term" value="P:cellular respiration"/>
    <property type="evidence" value="ECO:0007669"/>
    <property type="project" value="UniProtKB-ARBA"/>
</dbReference>
<dbReference type="InterPro" id="IPR017900">
    <property type="entry name" value="4Fe4S_Fe_S_CS"/>
</dbReference>
<keyword evidence="5" id="KW-0479">Metal-binding</keyword>
<dbReference type="RefSeq" id="WP_020584158.1">
    <property type="nucleotide sequence ID" value="NZ_JOJP01000001.1"/>
</dbReference>
<dbReference type="PROSITE" id="PS51379">
    <property type="entry name" value="4FE4S_FER_2"/>
    <property type="match status" value="3"/>
</dbReference>
<dbReference type="InterPro" id="IPR017896">
    <property type="entry name" value="4Fe4S_Fe-S-bd"/>
</dbReference>
<keyword evidence="7" id="KW-0249">Electron transport</keyword>
<feature type="domain" description="4Fe-4S ferredoxin-type" evidence="11">
    <location>
        <begin position="57"/>
        <end position="89"/>
    </location>
</feature>
<proteinExistence type="predicted"/>
<evidence type="ECO:0000313" key="12">
    <source>
        <dbReference type="EMBL" id="KEI70102.1"/>
    </source>
</evidence>
<dbReference type="NCBIfam" id="TIGR02951">
    <property type="entry name" value="DMSO_dmsB"/>
    <property type="match status" value="1"/>
</dbReference>
<feature type="region of interest" description="Disordered" evidence="10">
    <location>
        <begin position="174"/>
        <end position="207"/>
    </location>
</feature>
<protein>
    <submittedName>
        <fullName evidence="12">Dimethyl sulfoxide reductase</fullName>
    </submittedName>
</protein>
<evidence type="ECO:0000256" key="8">
    <source>
        <dbReference type="ARBA" id="ARBA00023004"/>
    </source>
</evidence>
<feature type="domain" description="4Fe-4S ferredoxin-type" evidence="11">
    <location>
        <begin position="4"/>
        <end position="34"/>
    </location>
</feature>
<dbReference type="SUPFAM" id="SSF54862">
    <property type="entry name" value="4Fe-4S ferredoxins"/>
    <property type="match status" value="1"/>
</dbReference>
<dbReference type="Pfam" id="PF12800">
    <property type="entry name" value="Fer4_4"/>
    <property type="match status" value="1"/>
</dbReference>
<evidence type="ECO:0000256" key="9">
    <source>
        <dbReference type="ARBA" id="ARBA00023014"/>
    </source>
</evidence>
<dbReference type="STRING" id="305900.GV64_04480"/>
<dbReference type="InterPro" id="IPR014297">
    <property type="entry name" value="DMSO_DmsB"/>
</dbReference>
<dbReference type="GO" id="GO:0016491">
    <property type="term" value="F:oxidoreductase activity"/>
    <property type="evidence" value="ECO:0007669"/>
    <property type="project" value="UniProtKB-ARBA"/>
</dbReference>
<dbReference type="PROSITE" id="PS00198">
    <property type="entry name" value="4FE4S_FER_1"/>
    <property type="match status" value="1"/>
</dbReference>
<evidence type="ECO:0000313" key="13">
    <source>
        <dbReference type="Proteomes" id="UP000027997"/>
    </source>
</evidence>
<dbReference type="AlphaFoldDB" id="A0A081K7H6"/>
<comment type="cofactor">
    <cofactor evidence="1">
        <name>[4Fe-4S] cluster</name>
        <dbReference type="ChEBI" id="CHEBI:49883"/>
    </cofactor>
</comment>
<keyword evidence="8" id="KW-0408">Iron</keyword>
<evidence type="ECO:0000256" key="5">
    <source>
        <dbReference type="ARBA" id="ARBA00022723"/>
    </source>
</evidence>
<comment type="function">
    <text evidence="2">Electron transfer subunit of the terminal reductase during anaerobic growth on various sulfoxide and N-oxide compounds.</text>
</comment>
<evidence type="ECO:0000256" key="6">
    <source>
        <dbReference type="ARBA" id="ARBA00022737"/>
    </source>
</evidence>
<evidence type="ECO:0000256" key="7">
    <source>
        <dbReference type="ARBA" id="ARBA00022982"/>
    </source>
</evidence>
<evidence type="ECO:0000256" key="4">
    <source>
        <dbReference type="ARBA" id="ARBA00022485"/>
    </source>
</evidence>
<dbReference type="Pfam" id="PF13247">
    <property type="entry name" value="Fer4_11"/>
    <property type="match status" value="1"/>
</dbReference>
<feature type="compositionally biased region" description="Polar residues" evidence="10">
    <location>
        <begin position="196"/>
        <end position="207"/>
    </location>
</feature>
<dbReference type="FunFam" id="3.30.70.20:FF:000003">
    <property type="entry name" value="Dimethyl sulfoxide reductase subunit B"/>
    <property type="match status" value="1"/>
</dbReference>
<dbReference type="GO" id="GO:0046872">
    <property type="term" value="F:metal ion binding"/>
    <property type="evidence" value="ECO:0007669"/>
    <property type="project" value="UniProtKB-KW"/>
</dbReference>
<sequence>MAQYGFYFDSSRCTGCKTCSLACKDFYDISVDRDWRRIYEYGGGDWEQNKDGTWEHNVFSYYTSISCNHCDSPACVKACPTGAMHKREQDGLVAVDQDRCIGCQYCSMACPYGAPQYDAEKKVMSKCHGCYERVAEGSKPVCVDACPLRALDFGPIDELRAKYGSEASIAPLPDAGMTSPNLVIKPNVQAKPSGDKSGSVQNSREVK</sequence>
<keyword evidence="6" id="KW-0677">Repeat</keyword>
<dbReference type="PANTHER" id="PTHR43177:SF5">
    <property type="entry name" value="ANAEROBIC DIMETHYL SULFOXIDE REDUCTASE CHAIN B-RELATED"/>
    <property type="match status" value="1"/>
</dbReference>
<dbReference type="PANTHER" id="PTHR43177">
    <property type="entry name" value="PROTEIN NRFC"/>
    <property type="match status" value="1"/>
</dbReference>
<name>A0A081K7H6_9GAMM</name>
<dbReference type="EMBL" id="JOJP01000001">
    <property type="protein sequence ID" value="KEI70102.1"/>
    <property type="molecule type" value="Genomic_DNA"/>
</dbReference>
<keyword evidence="3" id="KW-0813">Transport</keyword>
<feature type="domain" description="4Fe-4S ferredoxin-type" evidence="11">
    <location>
        <begin position="91"/>
        <end position="120"/>
    </location>
</feature>
<reference evidence="12 13" key="1">
    <citation type="submission" date="2014-06" db="EMBL/GenBank/DDBJ databases">
        <title>Whole Genome Sequences of Three Symbiotic Endozoicomonas Bacteria.</title>
        <authorList>
            <person name="Neave M.J."/>
            <person name="Apprill A."/>
            <person name="Voolstra C.R."/>
        </authorList>
    </citation>
    <scope>NUCLEOTIDE SEQUENCE [LARGE SCALE GENOMIC DNA]</scope>
    <source>
        <strain evidence="12 13">DSM 22380</strain>
    </source>
</reference>
<accession>A0A081K7H6</accession>
<evidence type="ECO:0000256" key="3">
    <source>
        <dbReference type="ARBA" id="ARBA00022448"/>
    </source>
</evidence>
<evidence type="ECO:0000256" key="10">
    <source>
        <dbReference type="SAM" id="MobiDB-lite"/>
    </source>
</evidence>
<organism evidence="12 13">
    <name type="scientific">Endozoicomonas elysicola</name>
    <dbReference type="NCBI Taxonomy" id="305900"/>
    <lineage>
        <taxon>Bacteria</taxon>
        <taxon>Pseudomonadati</taxon>
        <taxon>Pseudomonadota</taxon>
        <taxon>Gammaproteobacteria</taxon>
        <taxon>Oceanospirillales</taxon>
        <taxon>Endozoicomonadaceae</taxon>
        <taxon>Endozoicomonas</taxon>
    </lineage>
</organism>
<evidence type="ECO:0000256" key="2">
    <source>
        <dbReference type="ARBA" id="ARBA00003584"/>
    </source>
</evidence>
<evidence type="ECO:0000256" key="1">
    <source>
        <dbReference type="ARBA" id="ARBA00001966"/>
    </source>
</evidence>
<dbReference type="Proteomes" id="UP000027997">
    <property type="component" value="Unassembled WGS sequence"/>
</dbReference>
<dbReference type="eggNOG" id="COG0437">
    <property type="taxonomic scope" value="Bacteria"/>
</dbReference>
<comment type="caution">
    <text evidence="12">The sequence shown here is derived from an EMBL/GenBank/DDBJ whole genome shotgun (WGS) entry which is preliminary data.</text>
</comment>
<evidence type="ECO:0000259" key="11">
    <source>
        <dbReference type="PROSITE" id="PS51379"/>
    </source>
</evidence>
<dbReference type="Gene3D" id="3.30.70.20">
    <property type="match status" value="2"/>
</dbReference>